<accession>A0A6P1QZF4</accession>
<dbReference type="OrthoDB" id="9812080at2"/>
<dbReference type="InterPro" id="IPR026265">
    <property type="entry name" value="LptC"/>
</dbReference>
<evidence type="ECO:0000256" key="1">
    <source>
        <dbReference type="SAM" id="SignalP"/>
    </source>
</evidence>
<gene>
    <name evidence="2" type="primary">lptC</name>
    <name evidence="2" type="ORF">DBX24_00555</name>
</gene>
<feature type="signal peptide" evidence="1">
    <location>
        <begin position="1"/>
        <end position="25"/>
    </location>
</feature>
<organism evidence="2 3">
    <name type="scientific">Bergeyella cardium</name>
    <dbReference type="NCBI Taxonomy" id="1585976"/>
    <lineage>
        <taxon>Bacteria</taxon>
        <taxon>Pseudomonadati</taxon>
        <taxon>Bacteroidota</taxon>
        <taxon>Flavobacteriia</taxon>
        <taxon>Flavobacteriales</taxon>
        <taxon>Weeksellaceae</taxon>
        <taxon>Bergeyella</taxon>
    </lineage>
</organism>
<reference evidence="2 3" key="1">
    <citation type="submission" date="2018-04" db="EMBL/GenBank/DDBJ databases">
        <title>Characteristic and Complete Genome Sequencing of A Novel Member of Infective Endocarditis Causative Bacteria: Bergeyella cardium QL-PH.</title>
        <authorList>
            <person name="Pan H."/>
            <person name="Sun E."/>
            <person name="Zhang Y."/>
        </authorList>
    </citation>
    <scope>NUCLEOTIDE SEQUENCE [LARGE SCALE GENOMIC DNA]</scope>
    <source>
        <strain evidence="2 3">HPQL</strain>
    </source>
</reference>
<protein>
    <submittedName>
        <fullName evidence="2">LPS export ABC transporter periplasmic protein LptC</fullName>
    </submittedName>
</protein>
<dbReference type="Pfam" id="PF06835">
    <property type="entry name" value="LptC"/>
    <property type="match status" value="1"/>
</dbReference>
<keyword evidence="3" id="KW-1185">Reference proteome</keyword>
<dbReference type="NCBIfam" id="TIGR04409">
    <property type="entry name" value="LptC_YrbK"/>
    <property type="match status" value="1"/>
</dbReference>
<proteinExistence type="predicted"/>
<name>A0A6P1QZF4_9FLAO</name>
<sequence>MLRKKSTYKNIVVAAACSAIFFVFTSCEDNNTDVSNNQKKDFPSQILYNTYLIQKDSGEISLRFKAPIIEKYELIDSPYVKAKKGFYLEYFDKKKPEIPGKIWADYAIFYEKKNSYEAKGNVKIITNDGTSFATKSIFWDREKRQMQTQDTVFVMDNKGNTLVGANGMVAKDDFSEYSFYNNSGDFNAKEIPQTKK</sequence>
<dbReference type="InterPro" id="IPR010664">
    <property type="entry name" value="LipoPS_assembly_LptC-rel"/>
</dbReference>
<dbReference type="GO" id="GO:0005886">
    <property type="term" value="C:plasma membrane"/>
    <property type="evidence" value="ECO:0007669"/>
    <property type="project" value="InterPro"/>
</dbReference>
<evidence type="ECO:0000313" key="2">
    <source>
        <dbReference type="EMBL" id="QHN66070.1"/>
    </source>
</evidence>
<dbReference type="AlphaFoldDB" id="A0A6P1QZF4"/>
<feature type="chain" id="PRO_5026915423" evidence="1">
    <location>
        <begin position="26"/>
        <end position="196"/>
    </location>
</feature>
<evidence type="ECO:0000313" key="3">
    <source>
        <dbReference type="Proteomes" id="UP000464318"/>
    </source>
</evidence>
<dbReference type="Proteomes" id="UP000464318">
    <property type="component" value="Chromosome"/>
</dbReference>
<dbReference type="EMBL" id="CP029149">
    <property type="protein sequence ID" value="QHN66070.1"/>
    <property type="molecule type" value="Genomic_DNA"/>
</dbReference>
<dbReference type="PROSITE" id="PS51257">
    <property type="entry name" value="PROKAR_LIPOPROTEIN"/>
    <property type="match status" value="1"/>
</dbReference>
<dbReference type="GO" id="GO:0015221">
    <property type="term" value="F:lipopolysaccharide transmembrane transporter activity"/>
    <property type="evidence" value="ECO:0007669"/>
    <property type="project" value="InterPro"/>
</dbReference>
<dbReference type="KEGG" id="bcad:DBX24_00555"/>
<keyword evidence="1" id="KW-0732">Signal</keyword>